<dbReference type="Proteomes" id="UP001056576">
    <property type="component" value="Segment"/>
</dbReference>
<keyword evidence="2" id="KW-1185">Reference proteome</keyword>
<proteinExistence type="predicted"/>
<reference evidence="1 2" key="1">
    <citation type="submission" date="2022-05" db="EMBL/GenBank/DDBJ databases">
        <authorList>
            <person name="Friedrich I."/>
            <person name="Poehlein A."/>
            <person name="Schneider D."/>
            <person name="Hertel R."/>
            <person name="Daniel R."/>
        </authorList>
    </citation>
    <scope>NUCLEOTIDE SEQUENCE [LARGE SCALE GENOMIC DNA]</scope>
</reference>
<accession>A0A9E7MRS6</accession>
<gene>
    <name evidence="1" type="ORF">KIKIMORA_01080</name>
</gene>
<protein>
    <submittedName>
        <fullName evidence="1">Uncharacterized protein</fullName>
    </submittedName>
</protein>
<dbReference type="EMBL" id="ON529857">
    <property type="protein sequence ID" value="USN15254.1"/>
    <property type="molecule type" value="Genomic_DNA"/>
</dbReference>
<evidence type="ECO:0000313" key="1">
    <source>
        <dbReference type="EMBL" id="USN15254.1"/>
    </source>
</evidence>
<sequence>MRLKEDPLTHPAPLWCRIFGHRMRPRYDTVPVTVMESVPNPSGWNGPIRYHNIEEKRVYRGDVCARCGLTALPQQENADAG</sequence>
<name>A0A9E7MRS6_9CAUD</name>
<organism evidence="1 2">
    <name type="scientific">Brevundimonas phage vB_BpoS-Kikimora</name>
    <dbReference type="NCBI Taxonomy" id="2948601"/>
    <lineage>
        <taxon>Viruses</taxon>
        <taxon>Duplodnaviria</taxon>
        <taxon>Heunggongvirae</taxon>
        <taxon>Uroviricota</taxon>
        <taxon>Caudoviricetes</taxon>
        <taxon>Jeanschmidtviridae</taxon>
        <taxon>Kikimoravirus</taxon>
        <taxon>Kikimoravirus kikimora</taxon>
    </lineage>
</organism>
<evidence type="ECO:0000313" key="2">
    <source>
        <dbReference type="Proteomes" id="UP001056576"/>
    </source>
</evidence>